<proteinExistence type="predicted"/>
<dbReference type="GeneID" id="63781576"/>
<dbReference type="EMBL" id="MCFJ01000012">
    <property type="protein sequence ID" value="ORY60079.1"/>
    <property type="molecule type" value="Genomic_DNA"/>
</dbReference>
<dbReference type="AlphaFoldDB" id="A0A1Y2DLR6"/>
<sequence>MYDSIRKTRTGRYEFVRGHRHHHRHHKCFDECAGVSIYDWDELVRQYNVLYDTNAVLTNERDTLKTELQGFRAGYDTNLTTLRQEIYNLRIGNQRFIDENRRLADENHHLKDEEGHNEQFKRRIKDMKRQLDEEKHAKHELRAELRDSKRTQTRWEGLTETLRTKLAEAREDLGMKNDIVVAQNQTIIKLERLLRSGRDW</sequence>
<keyword evidence="3" id="KW-1185">Reference proteome</keyword>
<evidence type="ECO:0000313" key="2">
    <source>
        <dbReference type="EMBL" id="ORY60079.1"/>
    </source>
</evidence>
<protein>
    <submittedName>
        <fullName evidence="2">Uncharacterized protein</fullName>
    </submittedName>
</protein>
<name>A0A1Y2DLR6_9PEZI</name>
<organism evidence="2 3">
    <name type="scientific">Pseudomassariella vexata</name>
    <dbReference type="NCBI Taxonomy" id="1141098"/>
    <lineage>
        <taxon>Eukaryota</taxon>
        <taxon>Fungi</taxon>
        <taxon>Dikarya</taxon>
        <taxon>Ascomycota</taxon>
        <taxon>Pezizomycotina</taxon>
        <taxon>Sordariomycetes</taxon>
        <taxon>Xylariomycetidae</taxon>
        <taxon>Amphisphaeriales</taxon>
        <taxon>Pseudomassariaceae</taxon>
        <taxon>Pseudomassariella</taxon>
    </lineage>
</organism>
<dbReference type="InParanoid" id="A0A1Y2DLR6"/>
<evidence type="ECO:0000256" key="1">
    <source>
        <dbReference type="SAM" id="Coils"/>
    </source>
</evidence>
<gene>
    <name evidence="2" type="ORF">BCR38DRAFT_526636</name>
</gene>
<dbReference type="RefSeq" id="XP_040712513.1">
    <property type="nucleotide sequence ID" value="XM_040865364.1"/>
</dbReference>
<feature type="coiled-coil region" evidence="1">
    <location>
        <begin position="93"/>
        <end position="151"/>
    </location>
</feature>
<accession>A0A1Y2DLR6</accession>
<evidence type="ECO:0000313" key="3">
    <source>
        <dbReference type="Proteomes" id="UP000193689"/>
    </source>
</evidence>
<dbReference type="Proteomes" id="UP000193689">
    <property type="component" value="Unassembled WGS sequence"/>
</dbReference>
<dbReference type="OrthoDB" id="4741350at2759"/>
<comment type="caution">
    <text evidence="2">The sequence shown here is derived from an EMBL/GenBank/DDBJ whole genome shotgun (WGS) entry which is preliminary data.</text>
</comment>
<dbReference type="STRING" id="1141098.A0A1Y2DLR6"/>
<reference evidence="2 3" key="1">
    <citation type="submission" date="2016-07" db="EMBL/GenBank/DDBJ databases">
        <title>Pervasive Adenine N6-methylation of Active Genes in Fungi.</title>
        <authorList>
            <consortium name="DOE Joint Genome Institute"/>
            <person name="Mondo S.J."/>
            <person name="Dannebaum R.O."/>
            <person name="Kuo R.C."/>
            <person name="Labutti K."/>
            <person name="Haridas S."/>
            <person name="Kuo A."/>
            <person name="Salamov A."/>
            <person name="Ahrendt S.R."/>
            <person name="Lipzen A."/>
            <person name="Sullivan W."/>
            <person name="Andreopoulos W.B."/>
            <person name="Clum A."/>
            <person name="Lindquist E."/>
            <person name="Daum C."/>
            <person name="Ramamoorthy G.K."/>
            <person name="Gryganskyi A."/>
            <person name="Culley D."/>
            <person name="Magnuson J.K."/>
            <person name="James T.Y."/>
            <person name="O'Malley M.A."/>
            <person name="Stajich J.E."/>
            <person name="Spatafora J.W."/>
            <person name="Visel A."/>
            <person name="Grigoriev I.V."/>
        </authorList>
    </citation>
    <scope>NUCLEOTIDE SEQUENCE [LARGE SCALE GENOMIC DNA]</scope>
    <source>
        <strain evidence="2 3">CBS 129021</strain>
    </source>
</reference>
<keyword evidence="1" id="KW-0175">Coiled coil</keyword>